<dbReference type="RefSeq" id="WP_152098626.1">
    <property type="nucleotide sequence ID" value="NZ_AP021861.1"/>
</dbReference>
<dbReference type="Gene3D" id="3.40.50.720">
    <property type="entry name" value="NAD(P)-binding Rossmann-like Domain"/>
    <property type="match status" value="1"/>
</dbReference>
<organism evidence="3 4">
    <name type="scientific">Lacipirellula parvula</name>
    <dbReference type="NCBI Taxonomy" id="2650471"/>
    <lineage>
        <taxon>Bacteria</taxon>
        <taxon>Pseudomonadati</taxon>
        <taxon>Planctomycetota</taxon>
        <taxon>Planctomycetia</taxon>
        <taxon>Pirellulales</taxon>
        <taxon>Lacipirellulaceae</taxon>
        <taxon>Lacipirellula</taxon>
    </lineage>
</organism>
<protein>
    <submittedName>
        <fullName evidence="3">Dehydrogenase</fullName>
    </submittedName>
</protein>
<dbReference type="SUPFAM" id="SSF51735">
    <property type="entry name" value="NAD(P)-binding Rossmann-fold domains"/>
    <property type="match status" value="1"/>
</dbReference>
<evidence type="ECO:0000313" key="3">
    <source>
        <dbReference type="EMBL" id="BBO32706.1"/>
    </source>
</evidence>
<dbReference type="Pfam" id="PF13478">
    <property type="entry name" value="XdhC_C"/>
    <property type="match status" value="1"/>
</dbReference>
<feature type="domain" description="XdhC- CoxI" evidence="1">
    <location>
        <begin position="15"/>
        <end position="73"/>
    </location>
</feature>
<proteinExistence type="predicted"/>
<dbReference type="Proteomes" id="UP000326837">
    <property type="component" value="Chromosome"/>
</dbReference>
<dbReference type="InterPro" id="IPR003777">
    <property type="entry name" value="XdhC_CoxI"/>
</dbReference>
<evidence type="ECO:0000259" key="2">
    <source>
        <dbReference type="Pfam" id="PF13478"/>
    </source>
</evidence>
<dbReference type="AlphaFoldDB" id="A0A5K7XEF1"/>
<dbReference type="PANTHER" id="PTHR30388">
    <property type="entry name" value="ALDEHYDE OXIDOREDUCTASE MOLYBDENUM COFACTOR ASSEMBLY PROTEIN"/>
    <property type="match status" value="1"/>
</dbReference>
<feature type="domain" description="XdhC Rossmann" evidence="2">
    <location>
        <begin position="125"/>
        <end position="268"/>
    </location>
</feature>
<evidence type="ECO:0000313" key="4">
    <source>
        <dbReference type="Proteomes" id="UP000326837"/>
    </source>
</evidence>
<dbReference type="InterPro" id="IPR052698">
    <property type="entry name" value="MoCofactor_Util/Proc"/>
</dbReference>
<evidence type="ECO:0000259" key="1">
    <source>
        <dbReference type="Pfam" id="PF02625"/>
    </source>
</evidence>
<reference evidence="4" key="1">
    <citation type="submission" date="2019-10" db="EMBL/GenBank/DDBJ databases">
        <title>Lacipirellula parvula gen. nov., sp. nov., representing a lineage of planctomycetes widespread in freshwater anoxic habitats, and description of the family Lacipirellulaceae.</title>
        <authorList>
            <person name="Dedysh S.N."/>
            <person name="Kulichevskaya I.S."/>
            <person name="Beletsky A.V."/>
            <person name="Rakitin A.L."/>
            <person name="Mardanov A.V."/>
            <person name="Ivanova A.A."/>
            <person name="Saltykova V.X."/>
            <person name="Rijpstra W.I.C."/>
            <person name="Sinninghe Damste J.S."/>
            <person name="Ravin N.V."/>
        </authorList>
    </citation>
    <scope>NUCLEOTIDE SEQUENCE [LARGE SCALE GENOMIC DNA]</scope>
    <source>
        <strain evidence="4">PX69</strain>
    </source>
</reference>
<gene>
    <name evidence="3" type="ORF">PLANPX_2318</name>
</gene>
<dbReference type="InterPro" id="IPR036291">
    <property type="entry name" value="NAD(P)-bd_dom_sf"/>
</dbReference>
<accession>A0A5K7XEF1</accession>
<sequence>MPSPHGYVERLAELAAAGAPFVSVTLVGAVGSTPSDVGSKMLVTAAGLDFGTVGGGRVEAKAIAAAQQLLHNEPPTCEPGGSSPRSSVTPSPQLVEWNLQRDVGMTCGGVVQLFFEIYNHGEWQIVIFGAGHVAAAVIAALLPLPCRILCVDPRDEWLAKLPDHPRLRRHCLADPAALLGDLPRDAFVLCMTMGHRTDRPILEAIFRQGQKFPYLGVIGSAAKRAVLRRELLASGIPEEQADAFHCPIGLPLGSNLPAEIAISVVAQLLQVRDALKSPA</sequence>
<name>A0A5K7XEF1_9BACT</name>
<dbReference type="KEGG" id="lpav:PLANPX_2318"/>
<dbReference type="EMBL" id="AP021861">
    <property type="protein sequence ID" value="BBO32706.1"/>
    <property type="molecule type" value="Genomic_DNA"/>
</dbReference>
<dbReference type="PANTHER" id="PTHR30388:SF6">
    <property type="entry name" value="XANTHINE DEHYDROGENASE SUBUNIT A-RELATED"/>
    <property type="match status" value="1"/>
</dbReference>
<keyword evidence="4" id="KW-1185">Reference proteome</keyword>
<dbReference type="InterPro" id="IPR027051">
    <property type="entry name" value="XdhC_Rossmann_dom"/>
</dbReference>
<dbReference type="Pfam" id="PF02625">
    <property type="entry name" value="XdhC_CoxI"/>
    <property type="match status" value="1"/>
</dbReference>